<reference evidence="1" key="3">
    <citation type="submission" date="2023-03" db="UniProtKB">
        <authorList>
            <consortium name="EnsemblPlants"/>
        </authorList>
    </citation>
    <scope>IDENTIFICATION</scope>
    <source>
        <strain evidence="1">cv. Chiifu-401-42</strain>
    </source>
</reference>
<dbReference type="InParanoid" id="M4FA70"/>
<dbReference type="AlphaFoldDB" id="M4FA70"/>
<dbReference type="EnsemblPlants" id="Bra037984.1">
    <property type="protein sequence ID" value="Bra037984.1-P"/>
    <property type="gene ID" value="Bra037984"/>
</dbReference>
<reference evidence="1 2" key="1">
    <citation type="journal article" date="2011" name="Nat. Genet.">
        <title>The genome of the mesopolyploid crop species Brassica rapa.</title>
        <authorList>
            <consortium name="Brassica rapa Genome Sequencing Project Consortium"/>
            <person name="Wang X."/>
            <person name="Wang H."/>
            <person name="Wang J."/>
            <person name="Sun R."/>
            <person name="Wu J."/>
            <person name="Liu S."/>
            <person name="Bai Y."/>
            <person name="Mun J.H."/>
            <person name="Bancroft I."/>
            <person name="Cheng F."/>
            <person name="Huang S."/>
            <person name="Li X."/>
            <person name="Hua W."/>
            <person name="Wang J."/>
            <person name="Wang X."/>
            <person name="Freeling M."/>
            <person name="Pires J.C."/>
            <person name="Paterson A.H."/>
            <person name="Chalhoub B."/>
            <person name="Wang B."/>
            <person name="Hayward A."/>
            <person name="Sharpe A.G."/>
            <person name="Park B.S."/>
            <person name="Weisshaar B."/>
            <person name="Liu B."/>
            <person name="Li B."/>
            <person name="Liu B."/>
            <person name="Tong C."/>
            <person name="Song C."/>
            <person name="Duran C."/>
            <person name="Peng C."/>
            <person name="Geng C."/>
            <person name="Koh C."/>
            <person name="Lin C."/>
            <person name="Edwards D."/>
            <person name="Mu D."/>
            <person name="Shen D."/>
            <person name="Soumpourou E."/>
            <person name="Li F."/>
            <person name="Fraser F."/>
            <person name="Conant G."/>
            <person name="Lassalle G."/>
            <person name="King G.J."/>
            <person name="Bonnema G."/>
            <person name="Tang H."/>
            <person name="Wang H."/>
            <person name="Belcram H."/>
            <person name="Zhou H."/>
            <person name="Hirakawa H."/>
            <person name="Abe H."/>
            <person name="Guo H."/>
            <person name="Wang H."/>
            <person name="Jin H."/>
            <person name="Parkin I.A."/>
            <person name="Batley J."/>
            <person name="Kim J.S."/>
            <person name="Just J."/>
            <person name="Li J."/>
            <person name="Xu J."/>
            <person name="Deng J."/>
            <person name="Kim J.A."/>
            <person name="Li J."/>
            <person name="Yu J."/>
            <person name="Meng J."/>
            <person name="Wang J."/>
            <person name="Min J."/>
            <person name="Poulain J."/>
            <person name="Wang J."/>
            <person name="Hatakeyama K."/>
            <person name="Wu K."/>
            <person name="Wang L."/>
            <person name="Fang L."/>
            <person name="Trick M."/>
            <person name="Links M.G."/>
            <person name="Zhao M."/>
            <person name="Jin M."/>
            <person name="Ramchiary N."/>
            <person name="Drou N."/>
            <person name="Berkman P.J."/>
            <person name="Cai Q."/>
            <person name="Huang Q."/>
            <person name="Li R."/>
            <person name="Tabata S."/>
            <person name="Cheng S."/>
            <person name="Zhang S."/>
            <person name="Zhang S."/>
            <person name="Huang S."/>
            <person name="Sato S."/>
            <person name="Sun S."/>
            <person name="Kwon S.J."/>
            <person name="Choi S.R."/>
            <person name="Lee T.H."/>
            <person name="Fan W."/>
            <person name="Zhao X."/>
            <person name="Tan X."/>
            <person name="Xu X."/>
            <person name="Wang Y."/>
            <person name="Qiu Y."/>
            <person name="Yin Y."/>
            <person name="Li Y."/>
            <person name="Du Y."/>
            <person name="Liao Y."/>
            <person name="Lim Y."/>
            <person name="Narusaka Y."/>
            <person name="Wang Y."/>
            <person name="Wang Z."/>
            <person name="Li Z."/>
            <person name="Wang Z."/>
            <person name="Xiong Z."/>
            <person name="Zhang Z."/>
        </authorList>
    </citation>
    <scope>NUCLEOTIDE SEQUENCE [LARGE SCALE GENOMIC DNA]</scope>
    <source>
        <strain evidence="1 2">cv. Chiifu-401-42</strain>
    </source>
</reference>
<protein>
    <submittedName>
        <fullName evidence="1">Uncharacterized protein</fullName>
    </submittedName>
</protein>
<dbReference type="OMA" id="CFLMLRM"/>
<dbReference type="Proteomes" id="UP000011750">
    <property type="component" value="Chromosome A06"/>
</dbReference>
<dbReference type="Gramene" id="Bra037984.1">
    <property type="protein sequence ID" value="Bra037984.1-P"/>
    <property type="gene ID" value="Bra037984"/>
</dbReference>
<keyword evidence="2" id="KW-1185">Reference proteome</keyword>
<reference evidence="1 2" key="2">
    <citation type="journal article" date="2018" name="Hortic Res">
        <title>Improved Brassica rapa reference genome by single-molecule sequencing and chromosome conformation capture technologies.</title>
        <authorList>
            <person name="Zhang L."/>
            <person name="Cai X."/>
            <person name="Wu J."/>
            <person name="Liu M."/>
            <person name="Grob S."/>
            <person name="Cheng F."/>
            <person name="Liang J."/>
            <person name="Cai C."/>
            <person name="Liu Z."/>
            <person name="Liu B."/>
            <person name="Wang F."/>
            <person name="Li S."/>
            <person name="Liu F."/>
            <person name="Li X."/>
            <person name="Cheng L."/>
            <person name="Yang W."/>
            <person name="Li M.H."/>
            <person name="Grossniklaus U."/>
            <person name="Zheng H."/>
            <person name="Wang X."/>
        </authorList>
    </citation>
    <scope>NUCLEOTIDE SEQUENCE [LARGE SCALE GENOMIC DNA]</scope>
    <source>
        <strain evidence="1 2">cv. Chiifu-401-42</strain>
    </source>
</reference>
<dbReference type="PANTHER" id="PTHR33156:SF73">
    <property type="entry name" value="PROTEIN NUCLEAR FUSION DEFECTIVE 6, CHLOROPLASTIC_MITOCHONDRIAL-LIKE"/>
    <property type="match status" value="1"/>
</dbReference>
<name>M4FA70_BRACM</name>
<proteinExistence type="predicted"/>
<accession>M4FA70</accession>
<sequence length="143" mass="15850">MASSKVCRLSSKIHSLTQRLSKTNVHVSSIPSPIKSSLPSSATPRINRSFRVPVELSSCISLFPLHSAVASSRLVSSLSAESMSWGLVPQGHSSLSIPTTAFKNLVYYYHLVSSVLKNEALLHLYLISRRFTFSCFLMLRMHL</sequence>
<dbReference type="PANTHER" id="PTHR33156">
    <property type="entry name" value="OS02G0230000 PROTEIN"/>
    <property type="match status" value="1"/>
</dbReference>
<evidence type="ECO:0000313" key="2">
    <source>
        <dbReference type="Proteomes" id="UP000011750"/>
    </source>
</evidence>
<dbReference type="HOGENOM" id="CLU_1808925_0_0_1"/>
<evidence type="ECO:0000313" key="1">
    <source>
        <dbReference type="EnsemblPlants" id="Bra037984.1-P"/>
    </source>
</evidence>
<dbReference type="InterPro" id="IPR043459">
    <property type="entry name" value="NFD6/NOXY2-like"/>
</dbReference>
<dbReference type="FunCoup" id="M4FA70">
    <property type="interactions" value="122"/>
</dbReference>
<organism evidence="1 2">
    <name type="scientific">Brassica campestris</name>
    <name type="common">Field mustard</name>
    <dbReference type="NCBI Taxonomy" id="3711"/>
    <lineage>
        <taxon>Eukaryota</taxon>
        <taxon>Viridiplantae</taxon>
        <taxon>Streptophyta</taxon>
        <taxon>Embryophyta</taxon>
        <taxon>Tracheophyta</taxon>
        <taxon>Spermatophyta</taxon>
        <taxon>Magnoliopsida</taxon>
        <taxon>eudicotyledons</taxon>
        <taxon>Gunneridae</taxon>
        <taxon>Pentapetalae</taxon>
        <taxon>rosids</taxon>
        <taxon>malvids</taxon>
        <taxon>Brassicales</taxon>
        <taxon>Brassicaceae</taxon>
        <taxon>Brassiceae</taxon>
        <taxon>Brassica</taxon>
    </lineage>
</organism>